<protein>
    <submittedName>
        <fullName evidence="2">Uncharacterized protein</fullName>
    </submittedName>
</protein>
<feature type="region of interest" description="Disordered" evidence="1">
    <location>
        <begin position="1"/>
        <end position="24"/>
    </location>
</feature>
<keyword evidence="3" id="KW-1185">Reference proteome</keyword>
<organism evidence="2 3">
    <name type="scientific">Plakobranchus ocellatus</name>
    <dbReference type="NCBI Taxonomy" id="259542"/>
    <lineage>
        <taxon>Eukaryota</taxon>
        <taxon>Metazoa</taxon>
        <taxon>Spiralia</taxon>
        <taxon>Lophotrochozoa</taxon>
        <taxon>Mollusca</taxon>
        <taxon>Gastropoda</taxon>
        <taxon>Heterobranchia</taxon>
        <taxon>Euthyneura</taxon>
        <taxon>Panpulmonata</taxon>
        <taxon>Sacoglossa</taxon>
        <taxon>Placobranchoidea</taxon>
        <taxon>Plakobranchidae</taxon>
        <taxon>Plakobranchus</taxon>
    </lineage>
</organism>
<feature type="compositionally biased region" description="Polar residues" evidence="1">
    <location>
        <begin position="8"/>
        <end position="24"/>
    </location>
</feature>
<evidence type="ECO:0000313" key="3">
    <source>
        <dbReference type="Proteomes" id="UP000735302"/>
    </source>
</evidence>
<dbReference type="EMBL" id="BLXT01002663">
    <property type="protein sequence ID" value="GFN96156.1"/>
    <property type="molecule type" value="Genomic_DNA"/>
</dbReference>
<proteinExistence type="predicted"/>
<gene>
    <name evidence="2" type="ORF">PoB_002266200</name>
</gene>
<dbReference type="Proteomes" id="UP000735302">
    <property type="component" value="Unassembled WGS sequence"/>
</dbReference>
<evidence type="ECO:0000256" key="1">
    <source>
        <dbReference type="SAM" id="MobiDB-lite"/>
    </source>
</evidence>
<name>A0AAV3ZNQ8_9GAST</name>
<evidence type="ECO:0000313" key="2">
    <source>
        <dbReference type="EMBL" id="GFN96156.1"/>
    </source>
</evidence>
<comment type="caution">
    <text evidence="2">The sequence shown here is derived from an EMBL/GenBank/DDBJ whole genome shotgun (WGS) entry which is preliminary data.</text>
</comment>
<sequence length="89" mass="9910">MVSYYKLPSTQRQGRNPDQSQLASVQDAKWMEKLPGKIGLPKTGQLIGRGERVRRGFGGSRGSKTALRSAEIFLSRIEAPYWSDGNLKT</sequence>
<dbReference type="AlphaFoldDB" id="A0AAV3ZNQ8"/>
<reference evidence="2 3" key="1">
    <citation type="journal article" date="2021" name="Elife">
        <title>Chloroplast acquisition without the gene transfer in kleptoplastic sea slugs, Plakobranchus ocellatus.</title>
        <authorList>
            <person name="Maeda T."/>
            <person name="Takahashi S."/>
            <person name="Yoshida T."/>
            <person name="Shimamura S."/>
            <person name="Takaki Y."/>
            <person name="Nagai Y."/>
            <person name="Toyoda A."/>
            <person name="Suzuki Y."/>
            <person name="Arimoto A."/>
            <person name="Ishii H."/>
            <person name="Satoh N."/>
            <person name="Nishiyama T."/>
            <person name="Hasebe M."/>
            <person name="Maruyama T."/>
            <person name="Minagawa J."/>
            <person name="Obokata J."/>
            <person name="Shigenobu S."/>
        </authorList>
    </citation>
    <scope>NUCLEOTIDE SEQUENCE [LARGE SCALE GENOMIC DNA]</scope>
</reference>
<accession>A0AAV3ZNQ8</accession>